<evidence type="ECO:0000256" key="15">
    <source>
        <dbReference type="ARBA" id="ARBA00063979"/>
    </source>
</evidence>
<evidence type="ECO:0000256" key="19">
    <source>
        <dbReference type="SAM" id="MobiDB-lite"/>
    </source>
</evidence>
<dbReference type="PANTHER" id="PTHR15653:SF2">
    <property type="entry name" value="STRIATIN"/>
    <property type="match status" value="1"/>
</dbReference>
<sequence>MDEQAGPGVFFSNNNNNNALLLPPPAGGPVLEPGEAAAAAAAAAAAGGGGGGGVSATGAATPLSASRAQYSVPGILHFLQHEWGRFEAERAEWEAERAELQAQIAFLQGERKGQENLKKDLVRRIKMLEYALKQERAKYHKLKYGTELNQGEMKPPNYDSDEGNETEIQPQQNSQLIWKQGRQLLRQYLQEVGYTDTILDVKSKRVRALLGLSSDASEKENRNQEPMVNGTEGQIKENAMIGKPELTDSASLLETFKFLENAAAEFSDEEDEDDIEGREKTIIDSATIVRKRVLSDSSEDRDTEEALKEFDFLVTSDEGDGESKNSADGTDWEKEDHCLMPEAWNVDQGVITKLKEQYKKERKGKKGVKRPNRSKLQDMLANLRDVDDLPSLQPSVAPSSRPSSSRLIEHEINRTDEVEALTFPPSSGKSFIMGTDEALENELGLGELAGLTVANEADSLTYDIANNKDALRKTWNPKFTLRSHFDGIRGLAFHPVEPVLITASEDHTLKMWNLQKTAPAKKSASLDVEPIYTFRAHNGPVLCVVMSSNGEQCYSGGTDGLIHGWSTTNPNIDPYDSYDPSVLRGAFVGHTDAVWGLVYSGAHQRLLSCSADGTIRLWKATEIGPPLNIFNDNQEMGIPSSVDLVSSDPSLMVASFNSGHTSIFNMETRQRILTLESTVDNTVSSSCQINKVISHPTLPISITAHEDRHIKFYDNNTGKLIHSMVAHLDAVTSLAVDPNGLYLMSGSHDCSIRLWNLESKTCIQEFTAHRKKFDESIHDVAFHPSKCYIASAGADALAKVFV</sequence>
<dbReference type="InterPro" id="IPR001680">
    <property type="entry name" value="WD40_rpt"/>
</dbReference>
<feature type="region of interest" description="Disordered" evidence="19">
    <location>
        <begin position="311"/>
        <end position="333"/>
    </location>
</feature>
<dbReference type="InterPro" id="IPR019775">
    <property type="entry name" value="WD40_repeat_CS"/>
</dbReference>
<dbReference type="GO" id="GO:0044877">
    <property type="term" value="F:protein-containing complex binding"/>
    <property type="evidence" value="ECO:0007669"/>
    <property type="project" value="UniProtKB-ARBA"/>
</dbReference>
<feature type="non-terminal residue" evidence="21">
    <location>
        <position position="1"/>
    </location>
</feature>
<comment type="subunit">
    <text evidence="15">Part of the core of STRIPAK complexes composed of PP2A catalytic and scaffolding subunits, the striatins (PP2A regulatory subunits), the striatin-associated proteins MOB4, STRIP1 and STRIP2, PDCD10 and members of the STE20 kinases, such as STK24 and STK26. Interacts with CTTNBP2; this interaction may regulate dendritic spine distribution of STRN. Activation of glutamate receptors weakens the interaction with CTTNBP2.</text>
</comment>
<keyword evidence="5" id="KW-0963">Cytoplasm</keyword>
<evidence type="ECO:0000256" key="14">
    <source>
        <dbReference type="ARBA" id="ARBA00058972"/>
    </source>
</evidence>
<comment type="function">
    <text evidence="14">Calmodulin-binding scaffolding protein which is the center of the striatin-interacting phosphatase and kinase (STRIPAK) complexes. STRIPAK complexes have critical roles in protein (de)phosphorylation and are regulators of multiple signaling pathways including Hippo, MAPK, nuclear receptor and cytoskeleton remodeling. Different types of STRIPAK complexes are involved in a variety of biological processes such as cell growth, differentiation, apoptosis, metabolism and immune regulation.</text>
</comment>
<protein>
    <recommendedName>
        <fullName evidence="16">Striatin</fullName>
    </recommendedName>
</protein>
<name>A0A7L3LXZ8_9CHAR</name>
<dbReference type="InterPro" id="IPR015943">
    <property type="entry name" value="WD40/YVTN_repeat-like_dom_sf"/>
</dbReference>
<evidence type="ECO:0000313" key="22">
    <source>
        <dbReference type="Proteomes" id="UP000582182"/>
    </source>
</evidence>
<dbReference type="GO" id="GO:0051721">
    <property type="term" value="F:protein phosphatase 2A binding"/>
    <property type="evidence" value="ECO:0007669"/>
    <property type="project" value="TreeGrafter"/>
</dbReference>
<evidence type="ECO:0000256" key="6">
    <source>
        <dbReference type="ARBA" id="ARBA00022553"/>
    </source>
</evidence>
<keyword evidence="7 17" id="KW-0853">WD repeat</keyword>
<dbReference type="CDD" id="cd00200">
    <property type="entry name" value="WD40"/>
    <property type="match status" value="1"/>
</dbReference>
<dbReference type="PROSITE" id="PS50294">
    <property type="entry name" value="WD_REPEATS_REGION"/>
    <property type="match status" value="3"/>
</dbReference>
<keyword evidence="8" id="KW-0677">Repeat</keyword>
<dbReference type="InterPro" id="IPR020472">
    <property type="entry name" value="WD40_PAC1"/>
</dbReference>
<dbReference type="InterPro" id="IPR036322">
    <property type="entry name" value="WD40_repeat_dom_sf"/>
</dbReference>
<evidence type="ECO:0000256" key="8">
    <source>
        <dbReference type="ARBA" id="ARBA00022737"/>
    </source>
</evidence>
<gene>
    <name evidence="21" type="primary">Strn</name>
    <name evidence="21" type="ORF">TURVEL_R07444</name>
</gene>
<proteinExistence type="inferred from homology"/>
<evidence type="ECO:0000256" key="17">
    <source>
        <dbReference type="PROSITE-ProRule" id="PRU00221"/>
    </source>
</evidence>
<dbReference type="FunFam" id="2.130.10.10:FF:000211">
    <property type="entry name" value="striatin isoform X1"/>
    <property type="match status" value="1"/>
</dbReference>
<evidence type="ECO:0000256" key="4">
    <source>
        <dbReference type="ARBA" id="ARBA00009616"/>
    </source>
</evidence>
<comment type="similarity">
    <text evidence="4">Belongs to the WD repeat striatin family.</text>
</comment>
<reference evidence="21 22" key="1">
    <citation type="submission" date="2019-09" db="EMBL/GenBank/DDBJ databases">
        <title>Bird 10,000 Genomes (B10K) Project - Family phase.</title>
        <authorList>
            <person name="Zhang G."/>
        </authorList>
    </citation>
    <scope>NUCLEOTIDE SEQUENCE [LARGE SCALE GENOMIC DNA]</scope>
    <source>
        <strain evidence="21">B10K-DU-029-46</strain>
    </source>
</reference>
<evidence type="ECO:0000256" key="11">
    <source>
        <dbReference type="ARBA" id="ARBA00023054"/>
    </source>
</evidence>
<dbReference type="Pfam" id="PF00400">
    <property type="entry name" value="WD40"/>
    <property type="match status" value="5"/>
</dbReference>
<feature type="repeat" description="WD" evidence="17">
    <location>
        <begin position="587"/>
        <end position="619"/>
    </location>
</feature>
<dbReference type="InterPro" id="IPR013258">
    <property type="entry name" value="Striatin_N"/>
</dbReference>
<evidence type="ECO:0000259" key="20">
    <source>
        <dbReference type="Pfam" id="PF08232"/>
    </source>
</evidence>
<dbReference type="Gene3D" id="2.130.10.10">
    <property type="entry name" value="YVTN repeat-like/Quinoprotein amine dehydrogenase"/>
    <property type="match status" value="3"/>
</dbReference>
<evidence type="ECO:0000256" key="13">
    <source>
        <dbReference type="ARBA" id="ARBA00023273"/>
    </source>
</evidence>
<comment type="caution">
    <text evidence="21">The sequence shown here is derived from an EMBL/GenBank/DDBJ whole genome shotgun (WGS) entry which is preliminary data.</text>
</comment>
<feature type="coiled-coil region" evidence="18">
    <location>
        <begin position="83"/>
        <end position="138"/>
    </location>
</feature>
<evidence type="ECO:0000256" key="9">
    <source>
        <dbReference type="ARBA" id="ARBA00022860"/>
    </source>
</evidence>
<dbReference type="SMART" id="SM00320">
    <property type="entry name" value="WD40"/>
    <property type="match status" value="6"/>
</dbReference>
<keyword evidence="11 18" id="KW-0175">Coiled coil</keyword>
<comment type="subcellular location">
    <subcellularLocation>
        <location evidence="3">Cell projection</location>
        <location evidence="3">Dendritic spine</location>
    </subcellularLocation>
    <subcellularLocation>
        <location evidence="2">Cytoplasm</location>
    </subcellularLocation>
    <subcellularLocation>
        <location evidence="1">Membrane</location>
        <topology evidence="1">Peripheral membrane protein</topology>
    </subcellularLocation>
</comment>
<evidence type="ECO:0000256" key="3">
    <source>
        <dbReference type="ARBA" id="ARBA00004552"/>
    </source>
</evidence>
<dbReference type="PROSITE" id="PS00678">
    <property type="entry name" value="WD_REPEATS_1"/>
    <property type="match status" value="2"/>
</dbReference>
<evidence type="ECO:0000313" key="21">
    <source>
        <dbReference type="EMBL" id="NXU59195.1"/>
    </source>
</evidence>
<dbReference type="Pfam" id="PF08232">
    <property type="entry name" value="Striatin"/>
    <property type="match status" value="1"/>
</dbReference>
<feature type="non-terminal residue" evidence="21">
    <location>
        <position position="802"/>
    </location>
</feature>
<feature type="repeat" description="WD" evidence="17">
    <location>
        <begin position="724"/>
        <end position="765"/>
    </location>
</feature>
<dbReference type="InterPro" id="IPR051488">
    <property type="entry name" value="WD_repeat_striatin"/>
</dbReference>
<dbReference type="GO" id="GO:0032991">
    <property type="term" value="C:protein-containing complex"/>
    <property type="evidence" value="ECO:0007669"/>
    <property type="project" value="UniProtKB-ARBA"/>
</dbReference>
<dbReference type="PANTHER" id="PTHR15653">
    <property type="entry name" value="STRIATIN"/>
    <property type="match status" value="1"/>
</dbReference>
<dbReference type="GO" id="GO:0005516">
    <property type="term" value="F:calmodulin binding"/>
    <property type="evidence" value="ECO:0007669"/>
    <property type="project" value="UniProtKB-KW"/>
</dbReference>
<dbReference type="FunFam" id="2.130.10.10:FF:001505">
    <property type="entry name" value="Striatin"/>
    <property type="match status" value="1"/>
</dbReference>
<feature type="compositionally biased region" description="Basic and acidic residues" evidence="19">
    <location>
        <begin position="321"/>
        <end position="333"/>
    </location>
</feature>
<organism evidence="21 22">
    <name type="scientific">Turnix velox</name>
    <name type="common">Little buttonquail</name>
    <dbReference type="NCBI Taxonomy" id="2529409"/>
    <lineage>
        <taxon>Eukaryota</taxon>
        <taxon>Metazoa</taxon>
        <taxon>Chordata</taxon>
        <taxon>Craniata</taxon>
        <taxon>Vertebrata</taxon>
        <taxon>Euteleostomi</taxon>
        <taxon>Archelosauria</taxon>
        <taxon>Archosauria</taxon>
        <taxon>Dinosauria</taxon>
        <taxon>Saurischia</taxon>
        <taxon>Theropoda</taxon>
        <taxon>Coelurosauria</taxon>
        <taxon>Aves</taxon>
        <taxon>Neognathae</taxon>
        <taxon>Neoaves</taxon>
        <taxon>Charadriiformes</taxon>
        <taxon>Turnicidae</taxon>
        <taxon>Turnix</taxon>
    </lineage>
</organism>
<keyword evidence="13" id="KW-0966">Cell projection</keyword>
<evidence type="ECO:0000256" key="7">
    <source>
        <dbReference type="ARBA" id="ARBA00022574"/>
    </source>
</evidence>
<dbReference type="GO" id="GO:0043197">
    <property type="term" value="C:dendritic spine"/>
    <property type="evidence" value="ECO:0007669"/>
    <property type="project" value="UniProtKB-SubCell"/>
</dbReference>
<dbReference type="OrthoDB" id="727118at2759"/>
<dbReference type="Gene3D" id="1.20.5.300">
    <property type="match status" value="1"/>
</dbReference>
<feature type="region of interest" description="Disordered" evidence="19">
    <location>
        <begin position="149"/>
        <end position="171"/>
    </location>
</feature>
<keyword evidence="22" id="KW-1185">Reference proteome</keyword>
<dbReference type="FunFam" id="2.130.10.10:FF:000079">
    <property type="entry name" value="striatin isoform X1"/>
    <property type="match status" value="1"/>
</dbReference>
<keyword evidence="10" id="KW-0770">Synapse</keyword>
<keyword evidence="9" id="KW-0112">Calmodulin-binding</keyword>
<dbReference type="PROSITE" id="PS50082">
    <property type="entry name" value="WD_REPEATS_2"/>
    <property type="match status" value="4"/>
</dbReference>
<dbReference type="GO" id="GO:0005737">
    <property type="term" value="C:cytoplasm"/>
    <property type="evidence" value="ECO:0007669"/>
    <property type="project" value="UniProtKB-SubCell"/>
</dbReference>
<feature type="repeat" description="WD" evidence="17">
    <location>
        <begin position="534"/>
        <end position="566"/>
    </location>
</feature>
<evidence type="ECO:0000256" key="18">
    <source>
        <dbReference type="SAM" id="Coils"/>
    </source>
</evidence>
<evidence type="ECO:0000256" key="12">
    <source>
        <dbReference type="ARBA" id="ARBA00023136"/>
    </source>
</evidence>
<keyword evidence="12" id="KW-0472">Membrane</keyword>
<dbReference type="EMBL" id="VZTY01034113">
    <property type="protein sequence ID" value="NXU59195.1"/>
    <property type="molecule type" value="Genomic_DNA"/>
</dbReference>
<dbReference type="AlphaFoldDB" id="A0A7L3LXZ8"/>
<dbReference type="PRINTS" id="PR00320">
    <property type="entry name" value="GPROTEINBRPT"/>
</dbReference>
<evidence type="ECO:0000256" key="5">
    <source>
        <dbReference type="ARBA" id="ARBA00022490"/>
    </source>
</evidence>
<evidence type="ECO:0000256" key="2">
    <source>
        <dbReference type="ARBA" id="ARBA00004496"/>
    </source>
</evidence>
<feature type="repeat" description="WD" evidence="17">
    <location>
        <begin position="481"/>
        <end position="522"/>
    </location>
</feature>
<dbReference type="GO" id="GO:0016020">
    <property type="term" value="C:membrane"/>
    <property type="evidence" value="ECO:0007669"/>
    <property type="project" value="UniProtKB-SubCell"/>
</dbReference>
<evidence type="ECO:0000256" key="16">
    <source>
        <dbReference type="ARBA" id="ARBA00073140"/>
    </source>
</evidence>
<dbReference type="SUPFAM" id="SSF50978">
    <property type="entry name" value="WD40 repeat-like"/>
    <property type="match status" value="1"/>
</dbReference>
<dbReference type="Proteomes" id="UP000582182">
    <property type="component" value="Unassembled WGS sequence"/>
</dbReference>
<evidence type="ECO:0000256" key="1">
    <source>
        <dbReference type="ARBA" id="ARBA00004170"/>
    </source>
</evidence>
<dbReference type="GO" id="GO:0070016">
    <property type="term" value="F:armadillo repeat domain binding"/>
    <property type="evidence" value="ECO:0007669"/>
    <property type="project" value="TreeGrafter"/>
</dbReference>
<dbReference type="FunFam" id="1.20.5.300:FF:000001">
    <property type="entry name" value="striatin isoform X1"/>
    <property type="match status" value="1"/>
</dbReference>
<keyword evidence="6" id="KW-0597">Phosphoprotein</keyword>
<feature type="domain" description="Striatin N-terminal" evidence="20">
    <location>
        <begin position="72"/>
        <end position="199"/>
    </location>
</feature>
<evidence type="ECO:0000256" key="10">
    <source>
        <dbReference type="ARBA" id="ARBA00023018"/>
    </source>
</evidence>
<accession>A0A7L3LXZ8</accession>